<dbReference type="PROSITE" id="PS51892">
    <property type="entry name" value="SUBTILASE"/>
    <property type="match status" value="1"/>
</dbReference>
<proteinExistence type="inferred from homology"/>
<dbReference type="AlphaFoldDB" id="A0A0V8IVG0"/>
<name>A0A0V8IVG0_9MICC</name>
<evidence type="ECO:0000256" key="11">
    <source>
        <dbReference type="SAM" id="MobiDB-lite"/>
    </source>
</evidence>
<dbReference type="InterPro" id="IPR015500">
    <property type="entry name" value="Peptidase_S8_subtilisin-rel"/>
</dbReference>
<keyword evidence="4 9" id="KW-0645">Protease</keyword>
<dbReference type="PANTHER" id="PTHR43806:SF11">
    <property type="entry name" value="CEREVISIN-RELATED"/>
    <property type="match status" value="1"/>
</dbReference>
<evidence type="ECO:0000256" key="6">
    <source>
        <dbReference type="ARBA" id="ARBA00022801"/>
    </source>
</evidence>
<reference evidence="14 15" key="1">
    <citation type="journal article" date="2014" name="Arch. Microbiol.">
        <title>Arthrobacter enclensis sp. nov., isolated from sediment sample.</title>
        <authorList>
            <person name="Dastager S.G."/>
            <person name="Liu Q."/>
            <person name="Tang S.K."/>
            <person name="Krishnamurthi S."/>
            <person name="Lee J.C."/>
            <person name="Li W.J."/>
        </authorList>
    </citation>
    <scope>NUCLEOTIDE SEQUENCE [LARGE SCALE GENOMIC DNA]</scope>
    <source>
        <strain evidence="14 15">NIO-1008</strain>
    </source>
</reference>
<dbReference type="PRINTS" id="PR00723">
    <property type="entry name" value="SUBTILISIN"/>
</dbReference>
<dbReference type="InterPro" id="IPR023827">
    <property type="entry name" value="Peptidase_S8_Asp-AS"/>
</dbReference>
<evidence type="ECO:0000256" key="5">
    <source>
        <dbReference type="ARBA" id="ARBA00022729"/>
    </source>
</evidence>
<feature type="compositionally biased region" description="Basic and acidic residues" evidence="11">
    <location>
        <begin position="221"/>
        <end position="231"/>
    </location>
</feature>
<dbReference type="InterPro" id="IPR023828">
    <property type="entry name" value="Peptidase_S8_Ser-AS"/>
</dbReference>
<comment type="similarity">
    <text evidence="2 9 10">Belongs to the peptidase S8 family.</text>
</comment>
<keyword evidence="8" id="KW-0865">Zymogen</keyword>
<dbReference type="Proteomes" id="UP000053199">
    <property type="component" value="Unassembled WGS sequence"/>
</dbReference>
<evidence type="ECO:0000256" key="3">
    <source>
        <dbReference type="ARBA" id="ARBA00022525"/>
    </source>
</evidence>
<feature type="chain" id="PRO_5006893556" description="Peptidase S8/S53 domain-containing protein" evidence="12">
    <location>
        <begin position="31"/>
        <end position="948"/>
    </location>
</feature>
<dbReference type="GO" id="GO:0005576">
    <property type="term" value="C:extracellular region"/>
    <property type="evidence" value="ECO:0007669"/>
    <property type="project" value="UniProtKB-SubCell"/>
</dbReference>
<dbReference type="PROSITE" id="PS00138">
    <property type="entry name" value="SUBTILASE_SER"/>
    <property type="match status" value="1"/>
</dbReference>
<keyword evidence="5 12" id="KW-0732">Signal</keyword>
<dbReference type="FunFam" id="3.40.50.200:FF:000022">
    <property type="entry name" value="Extracellular protease"/>
    <property type="match status" value="1"/>
</dbReference>
<evidence type="ECO:0000256" key="4">
    <source>
        <dbReference type="ARBA" id="ARBA00022670"/>
    </source>
</evidence>
<evidence type="ECO:0000256" key="12">
    <source>
        <dbReference type="SAM" id="SignalP"/>
    </source>
</evidence>
<dbReference type="Gene3D" id="3.40.50.200">
    <property type="entry name" value="Peptidase S8/S53 domain"/>
    <property type="match status" value="1"/>
</dbReference>
<keyword evidence="7 9" id="KW-0720">Serine protease</keyword>
<feature type="region of interest" description="Disordered" evidence="11">
    <location>
        <begin position="221"/>
        <end position="256"/>
    </location>
</feature>
<evidence type="ECO:0000256" key="2">
    <source>
        <dbReference type="ARBA" id="ARBA00011073"/>
    </source>
</evidence>
<comment type="caution">
    <text evidence="14">The sequence shown here is derived from an EMBL/GenBank/DDBJ whole genome shotgun (WGS) entry which is preliminary data.</text>
</comment>
<feature type="signal peptide" evidence="12">
    <location>
        <begin position="1"/>
        <end position="30"/>
    </location>
</feature>
<dbReference type="PROSITE" id="PS00136">
    <property type="entry name" value="SUBTILASE_ASP"/>
    <property type="match status" value="1"/>
</dbReference>
<keyword evidence="15" id="KW-1185">Reference proteome</keyword>
<gene>
    <name evidence="14" type="ORF">AS031_01360</name>
</gene>
<evidence type="ECO:0000256" key="7">
    <source>
        <dbReference type="ARBA" id="ARBA00022825"/>
    </source>
</evidence>
<feature type="active site" description="Charge relay system" evidence="9">
    <location>
        <position position="436"/>
    </location>
</feature>
<dbReference type="InterPro" id="IPR000209">
    <property type="entry name" value="Peptidase_S8/S53_dom"/>
</dbReference>
<dbReference type="PANTHER" id="PTHR43806">
    <property type="entry name" value="PEPTIDASE S8"/>
    <property type="match status" value="1"/>
</dbReference>
<evidence type="ECO:0000256" key="8">
    <source>
        <dbReference type="ARBA" id="ARBA00023145"/>
    </source>
</evidence>
<dbReference type="Pfam" id="PF00082">
    <property type="entry name" value="Peptidase_S8"/>
    <property type="match status" value="1"/>
</dbReference>
<accession>A0A0V8IVG0</accession>
<comment type="subcellular location">
    <subcellularLocation>
        <location evidence="1">Secreted</location>
    </subcellularLocation>
</comment>
<dbReference type="OrthoDB" id="9790784at2"/>
<dbReference type="GO" id="GO:0004252">
    <property type="term" value="F:serine-type endopeptidase activity"/>
    <property type="evidence" value="ECO:0007669"/>
    <property type="project" value="UniProtKB-UniRule"/>
</dbReference>
<feature type="domain" description="Peptidase S8/S53" evidence="13">
    <location>
        <begin position="187"/>
        <end position="485"/>
    </location>
</feature>
<evidence type="ECO:0000256" key="9">
    <source>
        <dbReference type="PROSITE-ProRule" id="PRU01240"/>
    </source>
</evidence>
<dbReference type="InterPro" id="IPR022398">
    <property type="entry name" value="Peptidase_S8_His-AS"/>
</dbReference>
<evidence type="ECO:0000313" key="15">
    <source>
        <dbReference type="Proteomes" id="UP000053199"/>
    </source>
</evidence>
<protein>
    <recommendedName>
        <fullName evidence="13">Peptidase S8/S53 domain-containing protein</fullName>
    </recommendedName>
</protein>
<dbReference type="STRING" id="993070.AS031_01360"/>
<dbReference type="EMBL" id="LNQM01000001">
    <property type="protein sequence ID" value="KSU78724.1"/>
    <property type="molecule type" value="Genomic_DNA"/>
</dbReference>
<dbReference type="InterPro" id="IPR036852">
    <property type="entry name" value="Peptidase_S8/S53_dom_sf"/>
</dbReference>
<dbReference type="RefSeq" id="WP_058266351.1">
    <property type="nucleotide sequence ID" value="NZ_FMAZ01000001.1"/>
</dbReference>
<keyword evidence="6 9" id="KW-0378">Hydrolase</keyword>
<dbReference type="GO" id="GO:0006508">
    <property type="term" value="P:proteolysis"/>
    <property type="evidence" value="ECO:0007669"/>
    <property type="project" value="UniProtKB-KW"/>
</dbReference>
<dbReference type="PROSITE" id="PS00137">
    <property type="entry name" value="SUBTILASE_HIS"/>
    <property type="match status" value="1"/>
</dbReference>
<evidence type="ECO:0000256" key="10">
    <source>
        <dbReference type="RuleBase" id="RU003355"/>
    </source>
</evidence>
<evidence type="ECO:0000259" key="13">
    <source>
        <dbReference type="Pfam" id="PF00082"/>
    </source>
</evidence>
<evidence type="ECO:0000256" key="1">
    <source>
        <dbReference type="ARBA" id="ARBA00004613"/>
    </source>
</evidence>
<organism evidence="14 15">
    <name type="scientific">Pseudarthrobacter enclensis</name>
    <dbReference type="NCBI Taxonomy" id="993070"/>
    <lineage>
        <taxon>Bacteria</taxon>
        <taxon>Bacillati</taxon>
        <taxon>Actinomycetota</taxon>
        <taxon>Actinomycetes</taxon>
        <taxon>Micrococcales</taxon>
        <taxon>Micrococcaceae</taxon>
        <taxon>Pseudarthrobacter</taxon>
    </lineage>
</organism>
<keyword evidence="3" id="KW-0964">Secreted</keyword>
<dbReference type="SUPFAM" id="SSF52743">
    <property type="entry name" value="Subtilisin-like"/>
    <property type="match status" value="1"/>
</dbReference>
<feature type="active site" description="Charge relay system" evidence="9">
    <location>
        <position position="256"/>
    </location>
</feature>
<feature type="active site" description="Charge relay system" evidence="9">
    <location>
        <position position="196"/>
    </location>
</feature>
<sequence length="948" mass="96210">MFNHRPFTAAALALATALAGAALTALPAQAAHTGAGLRPAVQLPAVDLPEPADLPLRDPQPQPAADAVPTDQFIVGLKNRGGIASEAAVTAQAARSAAGKLGIAAQYVRGTATGAQVVKTSKALPGADANAFLAALRSSPDVAYAEPDTIVQAAAVAPNDPWYPLQWALWEDNVGIRAPGAWDYNRGEGAIVAVVDSGITYHSDLAANVLGGYDMLSEPAWARDGDGRDPNPQDQGDWSAEGECGAGSPASRSSWHGTHVAGTIAALANNNEGVSGAAPAAKVLPIRALGSCGGYVSDVADSIIWAAGGAVAGVPANPNRAHVINLSLGGVASCSITEQNAINFAHDAGATVVAAAGNGARPAADVTPANCQHTIAVAASGPDGARASYSNFGAAVDITAPGGDMDADYRYGILSTSNYGSTVRDAEAYEYVEGTSTAAPFVSAVAAMLMSEVGSTYTPDMVEARLKATARPLLGSGCPVGCGAGLLDAAKALALTSADLPANTVIPAAVTFSDKDGTADDTFTVPESQGVEYVRDGNVLPAGPHAGAGNVSIFARSLPGYTLMAGATAQWFHTYATTSAPVAGSLITVTPFRALDTRTSSIVAKDSTVSFQVAGRNGIPAKVSAVVFNLTVAEARSFGFVTAYASGTQRPDASNLNFDKGQIVANSVTVPVGADGKVTLFNRSAGATHLIADISGYYREGIPTAAGAFQPIAPKRFLDTRSTTAVAPDTARAFQVAGANGLPATVSAVVLNLTVAEAKSFGFVTAYPTGVNRPDASNINFAAGQIIPNSVTVPVGPDGKVMLYNRSNGATHLIADVSGYYLSGTPTAGGTFQPLPAPTRFLDTRSGYPVSPDQATSFQAAREHGVPEGAPAMVLNLTVAQATSNGFATAYPMAATRPDISSVNFDKGQIVANSVTTPIGQFGRVALFNRSAGSTHLIADVSGYFLPG</sequence>
<evidence type="ECO:0000313" key="14">
    <source>
        <dbReference type="EMBL" id="KSU78724.1"/>
    </source>
</evidence>
<dbReference type="InterPro" id="IPR050131">
    <property type="entry name" value="Peptidase_S8_subtilisin-like"/>
</dbReference>